<dbReference type="EMBL" id="CP039381">
    <property type="protein sequence ID" value="QCT07608.1"/>
    <property type="molecule type" value="Genomic_DNA"/>
</dbReference>
<dbReference type="AlphaFoldDB" id="A0A4P8Y2R9"/>
<dbReference type="RefSeq" id="WP_138157605.1">
    <property type="nucleotide sequence ID" value="NZ_CP039381.1"/>
</dbReference>
<dbReference type="Pfam" id="PF14198">
    <property type="entry name" value="TnpV"/>
    <property type="match status" value="1"/>
</dbReference>
<evidence type="ECO:0000313" key="2">
    <source>
        <dbReference type="Proteomes" id="UP000301475"/>
    </source>
</evidence>
<evidence type="ECO:0000313" key="1">
    <source>
        <dbReference type="EMBL" id="QCT07608.1"/>
    </source>
</evidence>
<protein>
    <submittedName>
        <fullName evidence="1">TnpV protein</fullName>
    </submittedName>
</protein>
<proteinExistence type="predicted"/>
<dbReference type="KEGG" id="ruj:E5Z56_09675"/>
<dbReference type="OrthoDB" id="3267916at2"/>
<accession>A0A4P8Y2R9</accession>
<sequence>MEKRIYDKQTGIYYELQGDYYLPCLTLPEQPKVEIGIWGKRHLRYIKQHHKIRYTNLLTSCKLTAYLADIDKQAEEMFFRLVNQLSEKEGVTEQLKAENQMLWVRQMNNIRNRATEIVNAELIYT</sequence>
<organism evidence="1 2">
    <name type="scientific">Ruminococcus bovis</name>
    <dbReference type="NCBI Taxonomy" id="2564099"/>
    <lineage>
        <taxon>Bacteria</taxon>
        <taxon>Bacillati</taxon>
        <taxon>Bacillota</taxon>
        <taxon>Clostridia</taxon>
        <taxon>Eubacteriales</taxon>
        <taxon>Oscillospiraceae</taxon>
        <taxon>Ruminococcus</taxon>
    </lineage>
</organism>
<keyword evidence="2" id="KW-1185">Reference proteome</keyword>
<gene>
    <name evidence="1" type="ORF">E5Z56_09675</name>
</gene>
<dbReference type="Proteomes" id="UP000301475">
    <property type="component" value="Chromosome"/>
</dbReference>
<dbReference type="InterPro" id="IPR026989">
    <property type="entry name" value="TnpV"/>
</dbReference>
<name>A0A4P8Y2R9_9FIRM</name>
<reference evidence="1 2" key="1">
    <citation type="submission" date="2019-04" db="EMBL/GenBank/DDBJ databases">
        <authorList>
            <person name="Embree M."/>
            <person name="Gaffney J.R."/>
        </authorList>
    </citation>
    <scope>NUCLEOTIDE SEQUENCE [LARGE SCALE GENOMIC DNA]</scope>
    <source>
        <strain evidence="1 2">JE7A12</strain>
    </source>
</reference>